<feature type="domain" description="HPt" evidence="2">
    <location>
        <begin position="52"/>
        <end position="112"/>
    </location>
</feature>
<evidence type="ECO:0000313" key="3">
    <source>
        <dbReference type="EMBL" id="MBB6013146.1"/>
    </source>
</evidence>
<dbReference type="InterPro" id="IPR036641">
    <property type="entry name" value="HPT_dom_sf"/>
</dbReference>
<proteinExistence type="predicted"/>
<evidence type="ECO:0000256" key="1">
    <source>
        <dbReference type="ARBA" id="ARBA00023012"/>
    </source>
</evidence>
<dbReference type="Proteomes" id="UP000533306">
    <property type="component" value="Unassembled WGS sequence"/>
</dbReference>
<sequence>MNEGGHVTTSGQALENCGKPAEPPIDLAHLDRQTMGDAALQAEVLGLLDDQLRTVLSTIRDASPEERAALAHGLKGAARGVGAFALAEGADAIEKAPDLDGNLRRLDELAQAVLMFIARRCNGTHNG</sequence>
<name>A0A7W9S2Z2_9HYPH</name>
<accession>A0A7W9S2Z2</accession>
<dbReference type="GO" id="GO:0000160">
    <property type="term" value="P:phosphorelay signal transduction system"/>
    <property type="evidence" value="ECO:0007669"/>
    <property type="project" value="UniProtKB-KW"/>
</dbReference>
<dbReference type="Pfam" id="PF01627">
    <property type="entry name" value="Hpt"/>
    <property type="match status" value="1"/>
</dbReference>
<dbReference type="GO" id="GO:0004672">
    <property type="term" value="F:protein kinase activity"/>
    <property type="evidence" value="ECO:0007669"/>
    <property type="project" value="UniProtKB-ARBA"/>
</dbReference>
<evidence type="ECO:0000313" key="4">
    <source>
        <dbReference type="Proteomes" id="UP000533306"/>
    </source>
</evidence>
<dbReference type="AlphaFoldDB" id="A0A7W9S2Z2"/>
<protein>
    <submittedName>
        <fullName evidence="3">HPt (Histidine-containing phosphotransfer) domain-containing protein</fullName>
    </submittedName>
</protein>
<gene>
    <name evidence="3" type="ORF">HNR59_002491</name>
</gene>
<organism evidence="3 4">
    <name type="scientific">Aquamicrobium lusatiense</name>
    <dbReference type="NCBI Taxonomy" id="89772"/>
    <lineage>
        <taxon>Bacteria</taxon>
        <taxon>Pseudomonadati</taxon>
        <taxon>Pseudomonadota</taxon>
        <taxon>Alphaproteobacteria</taxon>
        <taxon>Hyphomicrobiales</taxon>
        <taxon>Phyllobacteriaceae</taxon>
        <taxon>Aquamicrobium</taxon>
    </lineage>
</organism>
<dbReference type="EMBL" id="JACHEU010000001">
    <property type="protein sequence ID" value="MBB6013146.1"/>
    <property type="molecule type" value="Genomic_DNA"/>
</dbReference>
<dbReference type="RefSeq" id="WP_183830659.1">
    <property type="nucleotide sequence ID" value="NZ_JACHEU010000001.1"/>
</dbReference>
<comment type="caution">
    <text evidence="3">The sequence shown here is derived from an EMBL/GenBank/DDBJ whole genome shotgun (WGS) entry which is preliminary data.</text>
</comment>
<dbReference type="InterPro" id="IPR008207">
    <property type="entry name" value="Sig_transdc_His_kin_Hpt_dom"/>
</dbReference>
<keyword evidence="1" id="KW-0902">Two-component regulatory system</keyword>
<dbReference type="Gene3D" id="1.20.120.160">
    <property type="entry name" value="HPT domain"/>
    <property type="match status" value="1"/>
</dbReference>
<dbReference type="SUPFAM" id="SSF47226">
    <property type="entry name" value="Histidine-containing phosphotransfer domain, HPT domain"/>
    <property type="match status" value="1"/>
</dbReference>
<keyword evidence="4" id="KW-1185">Reference proteome</keyword>
<evidence type="ECO:0000259" key="2">
    <source>
        <dbReference type="Pfam" id="PF01627"/>
    </source>
</evidence>
<reference evidence="3 4" key="1">
    <citation type="submission" date="2020-08" db="EMBL/GenBank/DDBJ databases">
        <title>Genomic Encyclopedia of Type Strains, Phase IV (KMG-IV): sequencing the most valuable type-strain genomes for metagenomic binning, comparative biology and taxonomic classification.</title>
        <authorList>
            <person name="Goeker M."/>
        </authorList>
    </citation>
    <scope>NUCLEOTIDE SEQUENCE [LARGE SCALE GENOMIC DNA]</scope>
    <source>
        <strain evidence="3 4">DSM 11099</strain>
    </source>
</reference>